<dbReference type="AlphaFoldDB" id="A0A9D2HNQ2"/>
<keyword evidence="7" id="KW-0645">Protease</keyword>
<dbReference type="PANTHER" id="PTHR43390">
    <property type="entry name" value="SIGNAL PEPTIDASE I"/>
    <property type="match status" value="1"/>
</dbReference>
<dbReference type="InterPro" id="IPR000223">
    <property type="entry name" value="Pept_S26A_signal_pept_1"/>
</dbReference>
<dbReference type="CDD" id="cd06530">
    <property type="entry name" value="S26_SPase_I"/>
    <property type="match status" value="1"/>
</dbReference>
<feature type="active site" evidence="6">
    <location>
        <position position="47"/>
    </location>
</feature>
<comment type="catalytic activity">
    <reaction evidence="1 7">
        <text>Cleavage of hydrophobic, N-terminal signal or leader sequences from secreted and periplasmic proteins.</text>
        <dbReference type="EC" id="3.4.21.89"/>
    </reaction>
</comment>
<feature type="domain" description="Peptidase S26" evidence="8">
    <location>
        <begin position="17"/>
        <end position="189"/>
    </location>
</feature>
<dbReference type="NCBIfam" id="TIGR02227">
    <property type="entry name" value="sigpep_I_bact"/>
    <property type="match status" value="1"/>
</dbReference>
<sequence length="212" mass="24328">MSEILGGGRRRKKSLLREYAEALILALLLALVIRTFVVQSFKIPSESMMNTLLVGDYLLGDKFTYGVKIPFTDISIYDGREPRIGDVIIFAYPKDPSIDFIKRVVGVPGDVIEVRNKQLYRNNEPVRESYARFTDPDNIMGVRDNYGPVTVPEGHYFMMGDNRDNSQDSRFWGFVSRDAIRARAWRIYWSWDSQADGLLDSVRFSRLGKAIE</sequence>
<dbReference type="SUPFAM" id="SSF51306">
    <property type="entry name" value="LexA/Signal peptidase"/>
    <property type="match status" value="1"/>
</dbReference>
<feature type="active site" evidence="6">
    <location>
        <position position="102"/>
    </location>
</feature>
<comment type="subcellular location">
    <subcellularLocation>
        <location evidence="7">Membrane</location>
        <topology evidence="7">Single-pass type II membrane protein</topology>
    </subcellularLocation>
</comment>
<proteinExistence type="inferred from homology"/>
<dbReference type="PANTHER" id="PTHR43390:SF1">
    <property type="entry name" value="CHLOROPLAST PROCESSING PEPTIDASE"/>
    <property type="match status" value="1"/>
</dbReference>
<dbReference type="InterPro" id="IPR019758">
    <property type="entry name" value="Pept_S26A_signal_pept_1_CS"/>
</dbReference>
<evidence type="ECO:0000256" key="3">
    <source>
        <dbReference type="ARBA" id="ARBA00013208"/>
    </source>
</evidence>
<evidence type="ECO:0000256" key="2">
    <source>
        <dbReference type="ARBA" id="ARBA00009370"/>
    </source>
</evidence>
<protein>
    <recommendedName>
        <fullName evidence="4 7">Signal peptidase I</fullName>
        <ecNumber evidence="3 7">3.4.21.89</ecNumber>
    </recommendedName>
</protein>
<evidence type="ECO:0000313" key="10">
    <source>
        <dbReference type="Proteomes" id="UP000823821"/>
    </source>
</evidence>
<dbReference type="PRINTS" id="PR00727">
    <property type="entry name" value="LEADERPTASE"/>
</dbReference>
<dbReference type="PROSITE" id="PS00760">
    <property type="entry name" value="SPASE_I_2"/>
    <property type="match status" value="1"/>
</dbReference>
<dbReference type="GO" id="GO:0009003">
    <property type="term" value="F:signal peptidase activity"/>
    <property type="evidence" value="ECO:0007669"/>
    <property type="project" value="UniProtKB-EC"/>
</dbReference>
<dbReference type="PROSITE" id="PS00761">
    <property type="entry name" value="SPASE_I_3"/>
    <property type="match status" value="1"/>
</dbReference>
<reference evidence="9" key="1">
    <citation type="journal article" date="2021" name="PeerJ">
        <title>Extensive microbial diversity within the chicken gut microbiome revealed by metagenomics and culture.</title>
        <authorList>
            <person name="Gilroy R."/>
            <person name="Ravi A."/>
            <person name="Getino M."/>
            <person name="Pursley I."/>
            <person name="Horton D.L."/>
            <person name="Alikhan N.F."/>
            <person name="Baker D."/>
            <person name="Gharbi K."/>
            <person name="Hall N."/>
            <person name="Watson M."/>
            <person name="Adriaenssens E.M."/>
            <person name="Foster-Nyarko E."/>
            <person name="Jarju S."/>
            <person name="Secka A."/>
            <person name="Antonio M."/>
            <person name="Oren A."/>
            <person name="Chaudhuri R.R."/>
            <person name="La Ragione R."/>
            <person name="Hildebrand F."/>
            <person name="Pallen M.J."/>
        </authorList>
    </citation>
    <scope>NUCLEOTIDE SEQUENCE</scope>
    <source>
        <strain evidence="9">5032</strain>
    </source>
</reference>
<dbReference type="Pfam" id="PF10502">
    <property type="entry name" value="Peptidase_S26"/>
    <property type="match status" value="1"/>
</dbReference>
<gene>
    <name evidence="9" type="primary">lepB</name>
    <name evidence="9" type="ORF">H9784_08460</name>
</gene>
<evidence type="ECO:0000313" key="9">
    <source>
        <dbReference type="EMBL" id="HJA79577.1"/>
    </source>
</evidence>
<dbReference type="GO" id="GO:0004252">
    <property type="term" value="F:serine-type endopeptidase activity"/>
    <property type="evidence" value="ECO:0007669"/>
    <property type="project" value="InterPro"/>
</dbReference>
<dbReference type="GO" id="GO:0006465">
    <property type="term" value="P:signal peptide processing"/>
    <property type="evidence" value="ECO:0007669"/>
    <property type="project" value="InterPro"/>
</dbReference>
<dbReference type="InterPro" id="IPR019533">
    <property type="entry name" value="Peptidase_S26"/>
</dbReference>
<dbReference type="EMBL" id="DWZD01000046">
    <property type="protein sequence ID" value="HJA79577.1"/>
    <property type="molecule type" value="Genomic_DNA"/>
</dbReference>
<evidence type="ECO:0000259" key="8">
    <source>
        <dbReference type="Pfam" id="PF10502"/>
    </source>
</evidence>
<comment type="caution">
    <text evidence="9">The sequence shown here is derived from an EMBL/GenBank/DDBJ whole genome shotgun (WGS) entry which is preliminary data.</text>
</comment>
<evidence type="ECO:0000256" key="7">
    <source>
        <dbReference type="RuleBase" id="RU362042"/>
    </source>
</evidence>
<dbReference type="EC" id="3.4.21.89" evidence="3 7"/>
<keyword evidence="5 7" id="KW-0378">Hydrolase</keyword>
<reference evidence="9" key="2">
    <citation type="submission" date="2021-04" db="EMBL/GenBank/DDBJ databases">
        <authorList>
            <person name="Gilroy R."/>
        </authorList>
    </citation>
    <scope>NUCLEOTIDE SEQUENCE</scope>
    <source>
        <strain evidence="9">5032</strain>
    </source>
</reference>
<evidence type="ECO:0000256" key="4">
    <source>
        <dbReference type="ARBA" id="ARBA00019232"/>
    </source>
</evidence>
<dbReference type="GO" id="GO:0016020">
    <property type="term" value="C:membrane"/>
    <property type="evidence" value="ECO:0007669"/>
    <property type="project" value="UniProtKB-SubCell"/>
</dbReference>
<accession>A0A9D2HNQ2</accession>
<evidence type="ECO:0000256" key="6">
    <source>
        <dbReference type="PIRSR" id="PIRSR600223-1"/>
    </source>
</evidence>
<name>A0A9D2HNQ2_9BACT</name>
<dbReference type="Proteomes" id="UP000823821">
    <property type="component" value="Unassembled WGS sequence"/>
</dbReference>
<evidence type="ECO:0000256" key="5">
    <source>
        <dbReference type="ARBA" id="ARBA00022801"/>
    </source>
</evidence>
<evidence type="ECO:0000256" key="1">
    <source>
        <dbReference type="ARBA" id="ARBA00000677"/>
    </source>
</evidence>
<dbReference type="Gene3D" id="2.10.109.10">
    <property type="entry name" value="Umud Fragment, subunit A"/>
    <property type="match status" value="1"/>
</dbReference>
<comment type="similarity">
    <text evidence="2 7">Belongs to the peptidase S26 family.</text>
</comment>
<organism evidence="9 10">
    <name type="scientific">Candidatus Desulfovibrio intestinavium</name>
    <dbReference type="NCBI Taxonomy" id="2838534"/>
    <lineage>
        <taxon>Bacteria</taxon>
        <taxon>Pseudomonadati</taxon>
        <taxon>Thermodesulfobacteriota</taxon>
        <taxon>Desulfovibrionia</taxon>
        <taxon>Desulfovibrionales</taxon>
        <taxon>Desulfovibrionaceae</taxon>
        <taxon>Desulfovibrio</taxon>
    </lineage>
</organism>
<dbReference type="InterPro" id="IPR019757">
    <property type="entry name" value="Pept_S26A_signal_pept_1_Lys-AS"/>
</dbReference>
<dbReference type="InterPro" id="IPR036286">
    <property type="entry name" value="LexA/Signal_pep-like_sf"/>
</dbReference>